<protein>
    <submittedName>
        <fullName evidence="2">Uncharacterized protein</fullName>
    </submittedName>
</protein>
<feature type="non-terminal residue" evidence="2">
    <location>
        <position position="146"/>
    </location>
</feature>
<evidence type="ECO:0000256" key="1">
    <source>
        <dbReference type="SAM" id="SignalP"/>
    </source>
</evidence>
<accession>A0AA36FTI9</accession>
<gene>
    <name evidence="2" type="ORF">MSPICULIGERA_LOCUS3188</name>
</gene>
<dbReference type="AlphaFoldDB" id="A0AA36FTI9"/>
<evidence type="ECO:0000313" key="2">
    <source>
        <dbReference type="EMBL" id="CAJ0564514.1"/>
    </source>
</evidence>
<organism evidence="2 3">
    <name type="scientific">Mesorhabditis spiculigera</name>
    <dbReference type="NCBI Taxonomy" id="96644"/>
    <lineage>
        <taxon>Eukaryota</taxon>
        <taxon>Metazoa</taxon>
        <taxon>Ecdysozoa</taxon>
        <taxon>Nematoda</taxon>
        <taxon>Chromadorea</taxon>
        <taxon>Rhabditida</taxon>
        <taxon>Rhabditina</taxon>
        <taxon>Rhabditomorpha</taxon>
        <taxon>Rhabditoidea</taxon>
        <taxon>Rhabditidae</taxon>
        <taxon>Mesorhabditinae</taxon>
        <taxon>Mesorhabditis</taxon>
    </lineage>
</organism>
<feature type="chain" id="PRO_5041223841" evidence="1">
    <location>
        <begin position="16"/>
        <end position="146"/>
    </location>
</feature>
<feature type="signal peptide" evidence="1">
    <location>
        <begin position="1"/>
        <end position="15"/>
    </location>
</feature>
<reference evidence="2" key="1">
    <citation type="submission" date="2023-06" db="EMBL/GenBank/DDBJ databases">
        <authorList>
            <person name="Delattre M."/>
        </authorList>
    </citation>
    <scope>NUCLEOTIDE SEQUENCE</scope>
    <source>
        <strain evidence="2">AF72</strain>
    </source>
</reference>
<comment type="caution">
    <text evidence="2">The sequence shown here is derived from an EMBL/GenBank/DDBJ whole genome shotgun (WGS) entry which is preliminary data.</text>
</comment>
<dbReference type="EMBL" id="CATQJA010000888">
    <property type="protein sequence ID" value="CAJ0564514.1"/>
    <property type="molecule type" value="Genomic_DNA"/>
</dbReference>
<keyword evidence="3" id="KW-1185">Reference proteome</keyword>
<name>A0AA36FTI9_9BILA</name>
<dbReference type="Proteomes" id="UP001177023">
    <property type="component" value="Unassembled WGS sequence"/>
</dbReference>
<sequence>MVALLAVHHLGFSDATICHLCSTSELPEGDRNDLKHRGAAVPSPHPDCGNPGKDVPTCEEAGKPGKCMAMIVNENGQTMLMRLCPGGGKFKAVHEAKKGAELWAAVCDTDLCNNWDAAGIKAKASTSSISYLIAITIVVAKFIAMH</sequence>
<keyword evidence="1" id="KW-0732">Signal</keyword>
<proteinExistence type="predicted"/>
<evidence type="ECO:0000313" key="3">
    <source>
        <dbReference type="Proteomes" id="UP001177023"/>
    </source>
</evidence>